<dbReference type="EMBL" id="AOMA01000116">
    <property type="protein sequence ID" value="EMA36315.1"/>
    <property type="molecule type" value="Genomic_DNA"/>
</dbReference>
<reference evidence="2 3" key="1">
    <citation type="journal article" date="2014" name="PLoS Genet.">
        <title>Phylogenetically driven sequencing of extremely halophilic archaea reveals strategies for static and dynamic osmo-response.</title>
        <authorList>
            <person name="Becker E.A."/>
            <person name="Seitzer P.M."/>
            <person name="Tritt A."/>
            <person name="Larsen D."/>
            <person name="Krusor M."/>
            <person name="Yao A.I."/>
            <person name="Wu D."/>
            <person name="Madern D."/>
            <person name="Eisen J.A."/>
            <person name="Darling A.E."/>
            <person name="Facciotti M.T."/>
        </authorList>
    </citation>
    <scope>NUCLEOTIDE SEQUENCE [LARGE SCALE GENOMIC DNA]</scope>
    <source>
        <strain evidence="2 3">JCM 10879</strain>
    </source>
</reference>
<accession>M0LW39</accession>
<evidence type="ECO:0000313" key="2">
    <source>
        <dbReference type="EMBL" id="EMA36315.1"/>
    </source>
</evidence>
<feature type="compositionally biased region" description="Low complexity" evidence="1">
    <location>
        <begin position="70"/>
        <end position="86"/>
    </location>
</feature>
<keyword evidence="3" id="KW-1185">Reference proteome</keyword>
<feature type="compositionally biased region" description="Basic and acidic residues" evidence="1">
    <location>
        <begin position="18"/>
        <end position="48"/>
    </location>
</feature>
<dbReference type="AlphaFoldDB" id="M0LW39"/>
<evidence type="ECO:0000313" key="3">
    <source>
        <dbReference type="Proteomes" id="UP000011607"/>
    </source>
</evidence>
<name>M0LW39_9EURY</name>
<evidence type="ECO:0000256" key="1">
    <source>
        <dbReference type="SAM" id="MobiDB-lite"/>
    </source>
</evidence>
<proteinExistence type="predicted"/>
<comment type="caution">
    <text evidence="2">The sequence shown here is derived from an EMBL/GenBank/DDBJ whole genome shotgun (WGS) entry which is preliminary data.</text>
</comment>
<dbReference type="RefSeq" id="WP_006673240.1">
    <property type="nucleotide sequence ID" value="NZ_AOMA01000116.1"/>
</dbReference>
<sequence length="110" mass="11806">MNGRKLLPFADSEGSETTDERTEHDDTGDPKAETRPDDATARTERTETDETGESEPDPASTENVDDSSDETTGSETTGSSRRTKLLSGAAVLVATLVVVYARRRKGTATK</sequence>
<protein>
    <submittedName>
        <fullName evidence="2">Uncharacterized protein</fullName>
    </submittedName>
</protein>
<gene>
    <name evidence="2" type="ORF">C446_11677</name>
</gene>
<dbReference type="Proteomes" id="UP000011607">
    <property type="component" value="Unassembled WGS sequence"/>
</dbReference>
<organism evidence="2 3">
    <name type="scientific">Halobiforma nitratireducens JCM 10879</name>
    <dbReference type="NCBI Taxonomy" id="1227454"/>
    <lineage>
        <taxon>Archaea</taxon>
        <taxon>Methanobacteriati</taxon>
        <taxon>Methanobacteriota</taxon>
        <taxon>Stenosarchaea group</taxon>
        <taxon>Halobacteria</taxon>
        <taxon>Halobacteriales</taxon>
        <taxon>Natrialbaceae</taxon>
        <taxon>Halobiforma</taxon>
    </lineage>
</organism>
<feature type="region of interest" description="Disordered" evidence="1">
    <location>
        <begin position="1"/>
        <end position="86"/>
    </location>
</feature>